<dbReference type="InterPro" id="IPR027417">
    <property type="entry name" value="P-loop_NTPase"/>
</dbReference>
<evidence type="ECO:0000259" key="4">
    <source>
        <dbReference type="SMART" id="SM00382"/>
    </source>
</evidence>
<keyword evidence="6" id="KW-1185">Reference proteome</keyword>
<organism evidence="5 6">
    <name type="scientific">Mycoplasmopsis citelli</name>
    <dbReference type="NCBI Taxonomy" id="171281"/>
    <lineage>
        <taxon>Bacteria</taxon>
        <taxon>Bacillati</taxon>
        <taxon>Mycoplasmatota</taxon>
        <taxon>Mycoplasmoidales</taxon>
        <taxon>Metamycoplasmataceae</taxon>
        <taxon>Mycoplasmopsis</taxon>
    </lineage>
</organism>
<gene>
    <name evidence="5" type="primary">ftsH_3</name>
    <name evidence="5" type="ORF">NCTC10181_00885</name>
</gene>
<evidence type="ECO:0000256" key="2">
    <source>
        <dbReference type="ARBA" id="ARBA00022741"/>
    </source>
</evidence>
<dbReference type="SUPFAM" id="SSF52540">
    <property type="entry name" value="P-loop containing nucleoside triphosphate hydrolases"/>
    <property type="match status" value="1"/>
</dbReference>
<dbReference type="PANTHER" id="PTHR23073">
    <property type="entry name" value="26S PROTEASOME REGULATORY SUBUNIT"/>
    <property type="match status" value="1"/>
</dbReference>
<dbReference type="CDD" id="cd19481">
    <property type="entry name" value="RecA-like_protease"/>
    <property type="match status" value="1"/>
</dbReference>
<accession>A0A449B338</accession>
<dbReference type="Proteomes" id="UP000290985">
    <property type="component" value="Chromosome"/>
</dbReference>
<evidence type="ECO:0000256" key="3">
    <source>
        <dbReference type="ARBA" id="ARBA00022840"/>
    </source>
</evidence>
<dbReference type="Gene3D" id="3.40.50.300">
    <property type="entry name" value="P-loop containing nucleotide triphosphate hydrolases"/>
    <property type="match status" value="1"/>
</dbReference>
<dbReference type="OrthoDB" id="9806903at2"/>
<dbReference type="InterPro" id="IPR003593">
    <property type="entry name" value="AAA+_ATPase"/>
</dbReference>
<protein>
    <submittedName>
        <fullName evidence="5">AAA ATPase-domain-containing protein</fullName>
        <ecNumber evidence="5">3.4.24.-</ecNumber>
    </submittedName>
</protein>
<dbReference type="EC" id="3.4.24.-" evidence="5"/>
<dbReference type="EMBL" id="LR215036">
    <property type="protein sequence ID" value="VEU75010.1"/>
    <property type="molecule type" value="Genomic_DNA"/>
</dbReference>
<keyword evidence="5" id="KW-0378">Hydrolase</keyword>
<dbReference type="GO" id="GO:0005524">
    <property type="term" value="F:ATP binding"/>
    <property type="evidence" value="ECO:0007669"/>
    <property type="project" value="UniProtKB-KW"/>
</dbReference>
<keyword evidence="3" id="KW-0067">ATP-binding</keyword>
<dbReference type="RefSeq" id="WP_129725782.1">
    <property type="nucleotide sequence ID" value="NZ_CP101807.1"/>
</dbReference>
<feature type="domain" description="AAA+ ATPase" evidence="4">
    <location>
        <begin position="98"/>
        <end position="234"/>
    </location>
</feature>
<sequence>MKKANVINLIKYYSEKNDWAFRNEAYQIASEFDKIGDYQLAEYVMSLLSGQNTFVPQINEKYSSFVKKVSVNTDPLPIPDAINNDILGIINVAAKQIAINKFLFQGPPGTGKTESAKQIARILKRDLFIVDFTTLIDSKLGQTGKNIAQLFYEINSLNAPEKAVILFDEIDALALDRTHSDDHREMGRATTTVLNGLDNLNEKIVLIATTNLYKHFEKALIRRFDYVIDFSRYTREDLIEISEIILNSYLSKFKTANRNMRLFKKIISLMKDIPLPGELKNLIKTSLAFSSPSDGDDYFRRIYKIACNEDINDLKTLQKQGFTLREIEILTGVSKSKASRDLKE</sequence>
<keyword evidence="2" id="KW-0547">Nucleotide-binding</keyword>
<dbReference type="KEGG" id="mcit:NCTC10181_00885"/>
<proteinExistence type="inferred from homology"/>
<dbReference type="SMART" id="SM00382">
    <property type="entry name" value="AAA"/>
    <property type="match status" value="1"/>
</dbReference>
<dbReference type="Pfam" id="PF00004">
    <property type="entry name" value="AAA"/>
    <property type="match status" value="1"/>
</dbReference>
<name>A0A449B338_9BACT</name>
<dbReference type="InterPro" id="IPR050221">
    <property type="entry name" value="26S_Proteasome_ATPase"/>
</dbReference>
<dbReference type="InterPro" id="IPR003959">
    <property type="entry name" value="ATPase_AAA_core"/>
</dbReference>
<dbReference type="AlphaFoldDB" id="A0A449B338"/>
<dbReference type="GO" id="GO:0016887">
    <property type="term" value="F:ATP hydrolysis activity"/>
    <property type="evidence" value="ECO:0007669"/>
    <property type="project" value="InterPro"/>
</dbReference>
<comment type="similarity">
    <text evidence="1">Belongs to the AAA ATPase family.</text>
</comment>
<reference evidence="5 6" key="1">
    <citation type="submission" date="2019-01" db="EMBL/GenBank/DDBJ databases">
        <authorList>
            <consortium name="Pathogen Informatics"/>
        </authorList>
    </citation>
    <scope>NUCLEOTIDE SEQUENCE [LARGE SCALE GENOMIC DNA]</scope>
    <source>
        <strain evidence="5 6">NCTC10181</strain>
    </source>
</reference>
<evidence type="ECO:0000313" key="6">
    <source>
        <dbReference type="Proteomes" id="UP000290985"/>
    </source>
</evidence>
<evidence type="ECO:0000313" key="5">
    <source>
        <dbReference type="EMBL" id="VEU75010.1"/>
    </source>
</evidence>
<evidence type="ECO:0000256" key="1">
    <source>
        <dbReference type="ARBA" id="ARBA00006914"/>
    </source>
</evidence>